<dbReference type="SUPFAM" id="SSF55961">
    <property type="entry name" value="Bet v1-like"/>
    <property type="match status" value="1"/>
</dbReference>
<dbReference type="Gene3D" id="3.30.530.20">
    <property type="match status" value="1"/>
</dbReference>
<dbReference type="InterPro" id="IPR023393">
    <property type="entry name" value="START-like_dom_sf"/>
</dbReference>
<keyword evidence="2" id="KW-1185">Reference proteome</keyword>
<proteinExistence type="predicted"/>
<sequence length="163" mass="17762">MTEVRFVATCHAPLDVTFAYLDDYRNVTEYWHGMTSYQPVGALDHGLGSIYEAISKVGPSTLKSTIKSVEWEKNVRIAYTSVSGMATSTTFDFAAVDASHSTVEFRIEFRLPGGIAGKAIEKTLEPFVATAARNTAANISERVAAYYEVVRADTGRGAADLPR</sequence>
<dbReference type="InterPro" id="IPR019587">
    <property type="entry name" value="Polyketide_cyclase/dehydratase"/>
</dbReference>
<dbReference type="Pfam" id="PF10604">
    <property type="entry name" value="Polyketide_cyc2"/>
    <property type="match status" value="1"/>
</dbReference>
<accession>A0ABN0ZFB8</accession>
<reference evidence="1 2" key="1">
    <citation type="journal article" date="2019" name="Int. J. Syst. Evol. Microbiol.">
        <title>The Global Catalogue of Microorganisms (GCM) 10K type strain sequencing project: providing services to taxonomists for standard genome sequencing and annotation.</title>
        <authorList>
            <consortium name="The Broad Institute Genomics Platform"/>
            <consortium name="The Broad Institute Genome Sequencing Center for Infectious Disease"/>
            <person name="Wu L."/>
            <person name="Ma J."/>
        </authorList>
    </citation>
    <scope>NUCLEOTIDE SEQUENCE [LARGE SCALE GENOMIC DNA]</scope>
    <source>
        <strain evidence="1 2">JCM 10649</strain>
    </source>
</reference>
<protein>
    <submittedName>
        <fullName evidence="1">SRPBCC family protein</fullName>
    </submittedName>
</protein>
<evidence type="ECO:0000313" key="1">
    <source>
        <dbReference type="EMBL" id="GAA0444816.1"/>
    </source>
</evidence>
<dbReference type="Proteomes" id="UP001499895">
    <property type="component" value="Unassembled WGS sequence"/>
</dbReference>
<evidence type="ECO:0000313" key="2">
    <source>
        <dbReference type="Proteomes" id="UP001499895"/>
    </source>
</evidence>
<dbReference type="EMBL" id="BAAAHB010000002">
    <property type="protein sequence ID" value="GAA0444816.1"/>
    <property type="molecule type" value="Genomic_DNA"/>
</dbReference>
<name>A0ABN0ZFB8_9ACTN</name>
<organism evidence="1 2">
    <name type="scientific">Streptomyces stramineus</name>
    <dbReference type="NCBI Taxonomy" id="173861"/>
    <lineage>
        <taxon>Bacteria</taxon>
        <taxon>Bacillati</taxon>
        <taxon>Actinomycetota</taxon>
        <taxon>Actinomycetes</taxon>
        <taxon>Kitasatosporales</taxon>
        <taxon>Streptomycetaceae</taxon>
        <taxon>Streptomyces</taxon>
    </lineage>
</organism>
<gene>
    <name evidence="1" type="ORF">GCM10009544_04490</name>
</gene>
<dbReference type="RefSeq" id="WP_344084524.1">
    <property type="nucleotide sequence ID" value="NZ_BAAAHB010000002.1"/>
</dbReference>
<comment type="caution">
    <text evidence="1">The sequence shown here is derived from an EMBL/GenBank/DDBJ whole genome shotgun (WGS) entry which is preliminary data.</text>
</comment>